<keyword evidence="2" id="KW-1185">Reference proteome</keyword>
<dbReference type="Proteomes" id="UP001057452">
    <property type="component" value="Chromosome 16"/>
</dbReference>
<proteinExistence type="predicted"/>
<feature type="non-terminal residue" evidence="1">
    <location>
        <position position="1"/>
    </location>
</feature>
<organism evidence="1 2">
    <name type="scientific">Chaenocephalus aceratus</name>
    <name type="common">Blackfin icefish</name>
    <name type="synonym">Chaenichthys aceratus</name>
    <dbReference type="NCBI Taxonomy" id="36190"/>
    <lineage>
        <taxon>Eukaryota</taxon>
        <taxon>Metazoa</taxon>
        <taxon>Chordata</taxon>
        <taxon>Craniata</taxon>
        <taxon>Vertebrata</taxon>
        <taxon>Euteleostomi</taxon>
        <taxon>Actinopterygii</taxon>
        <taxon>Neopterygii</taxon>
        <taxon>Teleostei</taxon>
        <taxon>Neoteleostei</taxon>
        <taxon>Acanthomorphata</taxon>
        <taxon>Eupercaria</taxon>
        <taxon>Perciformes</taxon>
        <taxon>Notothenioidei</taxon>
        <taxon>Channichthyidae</taxon>
        <taxon>Chaenocephalus</taxon>
    </lineage>
</organism>
<feature type="non-terminal residue" evidence="1">
    <location>
        <position position="86"/>
    </location>
</feature>
<comment type="caution">
    <text evidence="1">The sequence shown here is derived from an EMBL/GenBank/DDBJ whole genome shotgun (WGS) entry which is preliminary data.</text>
</comment>
<gene>
    <name evidence="1" type="ORF">KUCAC02_014430</name>
</gene>
<protein>
    <submittedName>
        <fullName evidence="1">Uncharacterized protein</fullName>
    </submittedName>
</protein>
<accession>A0ACB9WDU0</accession>
<sequence length="86" mass="9188">VYSPPLLYRTQRKKSPPVSPPCFLPHLPSSPSLPQPPLPHPKGTPFPPPPLPTLPDTAPPSASAAFKYTEGLPTVNNQAATDDETQ</sequence>
<name>A0ACB9WDU0_CHAAC</name>
<dbReference type="EMBL" id="CM043800">
    <property type="protein sequence ID" value="KAI4811540.1"/>
    <property type="molecule type" value="Genomic_DNA"/>
</dbReference>
<evidence type="ECO:0000313" key="1">
    <source>
        <dbReference type="EMBL" id="KAI4811540.1"/>
    </source>
</evidence>
<reference evidence="1" key="1">
    <citation type="submission" date="2022-05" db="EMBL/GenBank/DDBJ databases">
        <title>Chromosome-level genome of Chaenocephalus aceratus.</title>
        <authorList>
            <person name="Park H."/>
        </authorList>
    </citation>
    <scope>NUCLEOTIDE SEQUENCE</scope>
    <source>
        <strain evidence="1">KU_202001</strain>
    </source>
</reference>
<evidence type="ECO:0000313" key="2">
    <source>
        <dbReference type="Proteomes" id="UP001057452"/>
    </source>
</evidence>